<dbReference type="EMBL" id="FXUL01000016">
    <property type="protein sequence ID" value="SMP70664.1"/>
    <property type="molecule type" value="Genomic_DNA"/>
</dbReference>
<comment type="subunit">
    <text evidence="7">Part of a complex composed of FtsB, FtsL and FtsQ.</text>
</comment>
<proteinExistence type="inferred from homology"/>
<comment type="caution">
    <text evidence="9">The sequence shown here is derived from an EMBL/GenBank/DDBJ whole genome shotgun (WGS) entry which is preliminary data.</text>
</comment>
<dbReference type="Proteomes" id="UP001158049">
    <property type="component" value="Unassembled WGS sequence"/>
</dbReference>
<sequence length="119" mass="13354">MRLILLSLTALLLLVQFPLWLGKGGWLKVWDLDQQVYAAQKKNDELRARNSKLASEVQDLKEGTGAVEERARYELGMIKDNEIFVQILDPNTSPPLQEVAAPVKPPPKGKAPPQRKKTP</sequence>
<dbReference type="PANTHER" id="PTHR37485:SF1">
    <property type="entry name" value="CELL DIVISION PROTEIN FTSB"/>
    <property type="match status" value="1"/>
</dbReference>
<evidence type="ECO:0000256" key="3">
    <source>
        <dbReference type="ARBA" id="ARBA00022692"/>
    </source>
</evidence>
<dbReference type="PANTHER" id="PTHR37485">
    <property type="entry name" value="CELL DIVISION PROTEIN FTSB"/>
    <property type="match status" value="1"/>
</dbReference>
<evidence type="ECO:0000256" key="5">
    <source>
        <dbReference type="ARBA" id="ARBA00023136"/>
    </source>
</evidence>
<keyword evidence="7" id="KW-0997">Cell inner membrane</keyword>
<name>A0ABY1QHG2_9BURK</name>
<dbReference type="GO" id="GO:0051301">
    <property type="term" value="P:cell division"/>
    <property type="evidence" value="ECO:0007669"/>
    <property type="project" value="UniProtKB-KW"/>
</dbReference>
<dbReference type="NCBIfam" id="NF002058">
    <property type="entry name" value="PRK00888.1"/>
    <property type="match status" value="1"/>
</dbReference>
<keyword evidence="6 7" id="KW-0131">Cell cycle</keyword>
<keyword evidence="5 7" id="KW-0472">Membrane</keyword>
<evidence type="ECO:0000313" key="10">
    <source>
        <dbReference type="Proteomes" id="UP001158049"/>
    </source>
</evidence>
<dbReference type="HAMAP" id="MF_00599">
    <property type="entry name" value="FtsB"/>
    <property type="match status" value="1"/>
</dbReference>
<dbReference type="InterPro" id="IPR007060">
    <property type="entry name" value="FtsL/DivIC"/>
</dbReference>
<evidence type="ECO:0000256" key="8">
    <source>
        <dbReference type="SAM" id="MobiDB-lite"/>
    </source>
</evidence>
<feature type="topological domain" description="Cytoplasmic" evidence="7">
    <location>
        <begin position="1"/>
        <end position="3"/>
    </location>
</feature>
<protein>
    <recommendedName>
        <fullName evidence="7">Cell division protein FtsB</fullName>
    </recommendedName>
</protein>
<comment type="similarity">
    <text evidence="7">Belongs to the FtsB family.</text>
</comment>
<keyword evidence="1 7" id="KW-1003">Cell membrane</keyword>
<dbReference type="Pfam" id="PF04977">
    <property type="entry name" value="DivIC"/>
    <property type="match status" value="1"/>
</dbReference>
<keyword evidence="2 7" id="KW-0132">Cell division</keyword>
<comment type="subcellular location">
    <subcellularLocation>
        <location evidence="7">Cell inner membrane</location>
        <topology evidence="7">Single-pass type II membrane protein</topology>
    </subcellularLocation>
    <text evidence="7">Localizes to the division septum.</text>
</comment>
<evidence type="ECO:0000256" key="2">
    <source>
        <dbReference type="ARBA" id="ARBA00022618"/>
    </source>
</evidence>
<evidence type="ECO:0000256" key="7">
    <source>
        <dbReference type="HAMAP-Rule" id="MF_00599"/>
    </source>
</evidence>
<feature type="region of interest" description="Disordered" evidence="8">
    <location>
        <begin position="95"/>
        <end position="119"/>
    </location>
</feature>
<dbReference type="InterPro" id="IPR023081">
    <property type="entry name" value="Cell_div_FtsB"/>
</dbReference>
<keyword evidence="4 7" id="KW-1133">Transmembrane helix</keyword>
<keyword evidence="10" id="KW-1185">Reference proteome</keyword>
<comment type="function">
    <text evidence="7">Essential cell division protein. May link together the upstream cell division proteins, which are predominantly cytoplasmic, with the downstream cell division proteins, which are predominantly periplasmic.</text>
</comment>
<gene>
    <name evidence="7" type="primary">ftsB</name>
    <name evidence="9" type="ORF">SAMN06295970_11655</name>
</gene>
<feature type="topological domain" description="Periplasmic" evidence="7">
    <location>
        <begin position="22"/>
        <end position="119"/>
    </location>
</feature>
<reference evidence="9 10" key="1">
    <citation type="submission" date="2017-05" db="EMBL/GenBank/DDBJ databases">
        <authorList>
            <person name="Varghese N."/>
            <person name="Submissions S."/>
        </authorList>
    </citation>
    <scope>NUCLEOTIDE SEQUENCE [LARGE SCALE GENOMIC DNA]</scope>
    <source>
        <strain evidence="9 10">DSM 26001</strain>
    </source>
</reference>
<keyword evidence="3 7" id="KW-0812">Transmembrane</keyword>
<dbReference type="RefSeq" id="WP_283443828.1">
    <property type="nucleotide sequence ID" value="NZ_FXUL01000016.1"/>
</dbReference>
<evidence type="ECO:0000256" key="1">
    <source>
        <dbReference type="ARBA" id="ARBA00022475"/>
    </source>
</evidence>
<evidence type="ECO:0000256" key="6">
    <source>
        <dbReference type="ARBA" id="ARBA00023306"/>
    </source>
</evidence>
<accession>A0ABY1QHG2</accession>
<organism evidence="9 10">
    <name type="scientific">Noviherbaspirillum suwonense</name>
    <dbReference type="NCBI Taxonomy" id="1224511"/>
    <lineage>
        <taxon>Bacteria</taxon>
        <taxon>Pseudomonadati</taxon>
        <taxon>Pseudomonadota</taxon>
        <taxon>Betaproteobacteria</taxon>
        <taxon>Burkholderiales</taxon>
        <taxon>Oxalobacteraceae</taxon>
        <taxon>Noviherbaspirillum</taxon>
    </lineage>
</organism>
<evidence type="ECO:0000313" key="9">
    <source>
        <dbReference type="EMBL" id="SMP70664.1"/>
    </source>
</evidence>
<evidence type="ECO:0000256" key="4">
    <source>
        <dbReference type="ARBA" id="ARBA00022989"/>
    </source>
</evidence>